<dbReference type="PANTHER" id="PTHR22930">
    <property type="match status" value="1"/>
</dbReference>
<evidence type="ECO:0000313" key="2">
    <source>
        <dbReference type="Proteomes" id="UP001630127"/>
    </source>
</evidence>
<sequence length="190" mass="22167">MFTRHAIYLCSPWMGGLGSRSKSVSGALSRRNGLPINDGYYYLVDDGKGFLAPFKGQKYYLNEWMPGYQPSTPEDFFNMKHFSARNVNDRCFGLLKIRWEIISNPNWYPTKVRSKIITTCYLLQNHIRRNMPVDPVEVDLDEESEDDEGAPVELDGEPITLVDPSDKWTNWRQTLANQMFDQWMQSRNNR</sequence>
<reference evidence="1 2" key="1">
    <citation type="submission" date="2024-11" db="EMBL/GenBank/DDBJ databases">
        <title>A near-complete genome assembly of Cinchona calisaya.</title>
        <authorList>
            <person name="Lian D.C."/>
            <person name="Zhao X.W."/>
            <person name="Wei L."/>
        </authorList>
    </citation>
    <scope>NUCLEOTIDE SEQUENCE [LARGE SCALE GENOMIC DNA]</scope>
    <source>
        <tissue evidence="1">Nenye</tissue>
    </source>
</reference>
<name>A0ABD3AV94_9GENT</name>
<evidence type="ECO:0008006" key="3">
    <source>
        <dbReference type="Google" id="ProtNLM"/>
    </source>
</evidence>
<dbReference type="EMBL" id="JBJUIK010000002">
    <property type="protein sequence ID" value="KAL3534882.1"/>
    <property type="molecule type" value="Genomic_DNA"/>
</dbReference>
<organism evidence="1 2">
    <name type="scientific">Cinchona calisaya</name>
    <dbReference type="NCBI Taxonomy" id="153742"/>
    <lineage>
        <taxon>Eukaryota</taxon>
        <taxon>Viridiplantae</taxon>
        <taxon>Streptophyta</taxon>
        <taxon>Embryophyta</taxon>
        <taxon>Tracheophyta</taxon>
        <taxon>Spermatophyta</taxon>
        <taxon>Magnoliopsida</taxon>
        <taxon>eudicotyledons</taxon>
        <taxon>Gunneridae</taxon>
        <taxon>Pentapetalae</taxon>
        <taxon>asterids</taxon>
        <taxon>lamiids</taxon>
        <taxon>Gentianales</taxon>
        <taxon>Rubiaceae</taxon>
        <taxon>Cinchonoideae</taxon>
        <taxon>Cinchoneae</taxon>
        <taxon>Cinchona</taxon>
    </lineage>
</organism>
<evidence type="ECO:0000313" key="1">
    <source>
        <dbReference type="EMBL" id="KAL3534882.1"/>
    </source>
</evidence>
<dbReference type="InterPro" id="IPR045249">
    <property type="entry name" value="HARBI1-like"/>
</dbReference>
<gene>
    <name evidence="1" type="ORF">ACH5RR_003343</name>
</gene>
<comment type="caution">
    <text evidence="1">The sequence shown here is derived from an EMBL/GenBank/DDBJ whole genome shotgun (WGS) entry which is preliminary data.</text>
</comment>
<accession>A0ABD3AV94</accession>
<dbReference type="Proteomes" id="UP001630127">
    <property type="component" value="Unassembled WGS sequence"/>
</dbReference>
<keyword evidence="2" id="KW-1185">Reference proteome</keyword>
<dbReference type="PANTHER" id="PTHR22930:SF293">
    <property type="entry name" value="PROTEIN ALP1-LIKE"/>
    <property type="match status" value="1"/>
</dbReference>
<protein>
    <recommendedName>
        <fullName evidence="3">DDE Tnp4 domain-containing protein</fullName>
    </recommendedName>
</protein>
<proteinExistence type="predicted"/>
<dbReference type="AlphaFoldDB" id="A0ABD3AV94"/>